<evidence type="ECO:0000256" key="14">
    <source>
        <dbReference type="RuleBase" id="RU365096"/>
    </source>
</evidence>
<keyword evidence="8 14" id="KW-0227">DNA damage</keyword>
<name>A0A246GCJ7_9FLAO</name>
<comment type="catalytic activity">
    <reaction evidence="1 14">
        <text>Hydrolyzes free adenine bases from 7,8-dihydro-8-oxoguanine:adenine mismatched double-stranded DNA, leaving an apurinic site.</text>
        <dbReference type="EC" id="3.2.2.31"/>
    </reaction>
</comment>
<dbReference type="GO" id="GO:0051539">
    <property type="term" value="F:4 iron, 4 sulfur cluster binding"/>
    <property type="evidence" value="ECO:0007669"/>
    <property type="project" value="UniProtKB-UniRule"/>
</dbReference>
<dbReference type="InterPro" id="IPR015797">
    <property type="entry name" value="NUDIX_hydrolase-like_dom_sf"/>
</dbReference>
<evidence type="ECO:0000256" key="4">
    <source>
        <dbReference type="ARBA" id="ARBA00012045"/>
    </source>
</evidence>
<evidence type="ECO:0000256" key="12">
    <source>
        <dbReference type="ARBA" id="ARBA00023204"/>
    </source>
</evidence>
<comment type="cofactor">
    <cofactor evidence="14">
        <name>[4Fe-4S] cluster</name>
        <dbReference type="ChEBI" id="CHEBI:49883"/>
    </cofactor>
    <text evidence="14">Binds 1 [4Fe-4S] cluster.</text>
</comment>
<dbReference type="InterPro" id="IPR003265">
    <property type="entry name" value="HhH-GPD_domain"/>
</dbReference>
<dbReference type="GO" id="GO:0035485">
    <property type="term" value="F:adenine/guanine mispair binding"/>
    <property type="evidence" value="ECO:0007669"/>
    <property type="project" value="TreeGrafter"/>
</dbReference>
<dbReference type="Pfam" id="PF00633">
    <property type="entry name" value="HHH"/>
    <property type="match status" value="1"/>
</dbReference>
<dbReference type="GO" id="GO:0000701">
    <property type="term" value="F:purine-specific mismatch base pair DNA N-glycosylase activity"/>
    <property type="evidence" value="ECO:0007669"/>
    <property type="project" value="UniProtKB-EC"/>
</dbReference>
<dbReference type="CDD" id="cd00056">
    <property type="entry name" value="ENDO3c"/>
    <property type="match status" value="1"/>
</dbReference>
<evidence type="ECO:0000256" key="5">
    <source>
        <dbReference type="ARBA" id="ARBA00022023"/>
    </source>
</evidence>
<dbReference type="GO" id="GO:0046872">
    <property type="term" value="F:metal ion binding"/>
    <property type="evidence" value="ECO:0007669"/>
    <property type="project" value="UniProtKB-UniRule"/>
</dbReference>
<dbReference type="PANTHER" id="PTHR42944:SF1">
    <property type="entry name" value="ADENINE DNA GLYCOSYLASE"/>
    <property type="match status" value="1"/>
</dbReference>
<evidence type="ECO:0000256" key="10">
    <source>
        <dbReference type="ARBA" id="ARBA00023004"/>
    </source>
</evidence>
<dbReference type="Gene3D" id="1.10.1670.10">
    <property type="entry name" value="Helix-hairpin-Helix base-excision DNA repair enzymes (C-terminal)"/>
    <property type="match status" value="1"/>
</dbReference>
<comment type="similarity">
    <text evidence="3 14">Belongs to the Nth/MutY family.</text>
</comment>
<dbReference type="Gene3D" id="1.10.340.30">
    <property type="entry name" value="Hypothetical protein, domain 2"/>
    <property type="match status" value="1"/>
</dbReference>
<dbReference type="Pfam" id="PF00730">
    <property type="entry name" value="HhH-GPD"/>
    <property type="match status" value="1"/>
</dbReference>
<evidence type="ECO:0000256" key="7">
    <source>
        <dbReference type="ARBA" id="ARBA00022723"/>
    </source>
</evidence>
<dbReference type="NCBIfam" id="TIGR01084">
    <property type="entry name" value="mutY"/>
    <property type="match status" value="1"/>
</dbReference>
<dbReference type="InterPro" id="IPR023170">
    <property type="entry name" value="HhH_base_excis_C"/>
</dbReference>
<evidence type="ECO:0000256" key="3">
    <source>
        <dbReference type="ARBA" id="ARBA00008343"/>
    </source>
</evidence>
<dbReference type="EC" id="3.2.2.31" evidence="4 14"/>
<dbReference type="AlphaFoldDB" id="A0A246GCJ7"/>
<dbReference type="PANTHER" id="PTHR42944">
    <property type="entry name" value="ADENINE DNA GLYCOSYLASE"/>
    <property type="match status" value="1"/>
</dbReference>
<evidence type="ECO:0000256" key="8">
    <source>
        <dbReference type="ARBA" id="ARBA00022763"/>
    </source>
</evidence>
<dbReference type="Pfam" id="PF14815">
    <property type="entry name" value="NUDIX_4"/>
    <property type="match status" value="1"/>
</dbReference>
<dbReference type="InterPro" id="IPR005760">
    <property type="entry name" value="A/G_AdeGlyc_MutY"/>
</dbReference>
<dbReference type="GO" id="GO:0006298">
    <property type="term" value="P:mismatch repair"/>
    <property type="evidence" value="ECO:0007669"/>
    <property type="project" value="TreeGrafter"/>
</dbReference>
<dbReference type="Proteomes" id="UP000198034">
    <property type="component" value="Unassembled WGS sequence"/>
</dbReference>
<feature type="domain" description="HhH-GPD" evidence="15">
    <location>
        <begin position="35"/>
        <end position="186"/>
    </location>
</feature>
<dbReference type="GO" id="GO:0032357">
    <property type="term" value="F:oxidized purine DNA binding"/>
    <property type="evidence" value="ECO:0007669"/>
    <property type="project" value="TreeGrafter"/>
</dbReference>
<keyword evidence="9" id="KW-0378">Hydrolase</keyword>
<evidence type="ECO:0000256" key="13">
    <source>
        <dbReference type="ARBA" id="ARBA00023295"/>
    </source>
</evidence>
<dbReference type="Gene3D" id="3.90.79.10">
    <property type="entry name" value="Nucleoside Triphosphate Pyrophosphohydrolase"/>
    <property type="match status" value="1"/>
</dbReference>
<dbReference type="InterPro" id="IPR011257">
    <property type="entry name" value="DNA_glycosylase"/>
</dbReference>
<dbReference type="SMART" id="SM00478">
    <property type="entry name" value="ENDO3c"/>
    <property type="match status" value="1"/>
</dbReference>
<dbReference type="SUPFAM" id="SSF48150">
    <property type="entry name" value="DNA-glycosylase"/>
    <property type="match status" value="1"/>
</dbReference>
<evidence type="ECO:0000256" key="1">
    <source>
        <dbReference type="ARBA" id="ARBA00000843"/>
    </source>
</evidence>
<keyword evidence="13 14" id="KW-0326">Glycosidase</keyword>
<keyword evidence="10 14" id="KW-0408">Iron</keyword>
<evidence type="ECO:0000259" key="15">
    <source>
        <dbReference type="SMART" id="SM00478"/>
    </source>
</evidence>
<comment type="caution">
    <text evidence="16">The sequence shown here is derived from an EMBL/GenBank/DDBJ whole genome shotgun (WGS) entry which is preliminary data.</text>
</comment>
<evidence type="ECO:0000256" key="2">
    <source>
        <dbReference type="ARBA" id="ARBA00002933"/>
    </source>
</evidence>
<evidence type="ECO:0000313" key="16">
    <source>
        <dbReference type="EMBL" id="OWP78832.1"/>
    </source>
</evidence>
<dbReference type="InterPro" id="IPR044298">
    <property type="entry name" value="MIG/MutY"/>
</dbReference>
<accession>A0A246GCJ7</accession>
<gene>
    <name evidence="16" type="ORF">BWK62_04315</name>
</gene>
<evidence type="ECO:0000313" key="17">
    <source>
        <dbReference type="Proteomes" id="UP000198034"/>
    </source>
</evidence>
<evidence type="ECO:0000256" key="6">
    <source>
        <dbReference type="ARBA" id="ARBA00022485"/>
    </source>
</evidence>
<dbReference type="OrthoDB" id="9802365at2"/>
<evidence type="ECO:0000256" key="11">
    <source>
        <dbReference type="ARBA" id="ARBA00023014"/>
    </source>
</evidence>
<proteinExistence type="inferred from homology"/>
<dbReference type="CDD" id="cd03431">
    <property type="entry name" value="NUDIX_DNA_Glycosylase_C-MutY"/>
    <property type="match status" value="1"/>
</dbReference>
<keyword evidence="12" id="KW-0234">DNA repair</keyword>
<keyword evidence="11" id="KW-0411">Iron-sulfur</keyword>
<dbReference type="FunFam" id="1.10.340.30:FF:000002">
    <property type="entry name" value="Adenine DNA glycosylase"/>
    <property type="match status" value="1"/>
</dbReference>
<dbReference type="GO" id="GO:0034039">
    <property type="term" value="F:8-oxo-7,8-dihydroguanine DNA N-glycosylase activity"/>
    <property type="evidence" value="ECO:0007669"/>
    <property type="project" value="TreeGrafter"/>
</dbReference>
<dbReference type="SUPFAM" id="SSF55811">
    <property type="entry name" value="Nudix"/>
    <property type="match status" value="1"/>
</dbReference>
<keyword evidence="7" id="KW-0479">Metal-binding</keyword>
<dbReference type="EMBL" id="MTCY01000008">
    <property type="protein sequence ID" value="OWP78832.1"/>
    <property type="molecule type" value="Genomic_DNA"/>
</dbReference>
<evidence type="ECO:0000256" key="9">
    <source>
        <dbReference type="ARBA" id="ARBA00022801"/>
    </source>
</evidence>
<comment type="function">
    <text evidence="2">Adenine glycosylase active on G-A mispairs. MutY also corrects error-prone DNA synthesis past GO lesions which are due to the oxidatively damaged form of guanine: 7,8-dihydro-8-oxoguanine (8-oxo-dGTP).</text>
</comment>
<protein>
    <recommendedName>
        <fullName evidence="5 14">Adenine DNA glycosylase</fullName>
        <ecNumber evidence="4 14">3.2.2.31</ecNumber>
    </recommendedName>
</protein>
<keyword evidence="6" id="KW-0004">4Fe-4S</keyword>
<sequence length="343" mass="40076">MNFSDTIIAWYQQHKRDLPWRKTTDPYLIWLSEIILQQTRVSQGLPYYKAFTKQYPKIQDLAEAEEQDVLKLWQGLGYYSRARNLHSTAKHLTEHNNGIFPNNYKDLQKLKGIGEYTAAAIASFSFNECVPVIDGNVYRVIARYFGLDLDISLPKTKKTFFQLASEVINPNEPAQFNQAIMEFGALQCVPQNPTCTICPLQNSCYALSTNKIGNLPVKTKKTKITNRYFHYLLVIDQNQKALYQQRTTKGIWQNLYELPLIETFKKEKTDEIKNRILESYTNIKSILLLEHEQTNHKLSHQNLDINFWIIKIDHEHETGLAYKELKELPTPIVIHNFLERTVY</sequence>
<reference evidence="16 17" key="1">
    <citation type="journal article" date="2017" name="Infect. Genet. Evol.">
        <title>Comparative genome analysis of fish pathogen Flavobacterium columnare reveals extensive sequence diversity within the species.</title>
        <authorList>
            <person name="Kayansamruaj P."/>
            <person name="Dong H.T."/>
            <person name="Hirono I."/>
            <person name="Kondo H."/>
            <person name="Senapin S."/>
            <person name="Rodkhum C."/>
        </authorList>
    </citation>
    <scope>NUCLEOTIDE SEQUENCE [LARGE SCALE GENOMIC DNA]</scope>
    <source>
        <strain evidence="16 17">1214</strain>
    </source>
</reference>
<dbReference type="InterPro" id="IPR000445">
    <property type="entry name" value="HhH_motif"/>
</dbReference>
<dbReference type="InterPro" id="IPR029119">
    <property type="entry name" value="MutY_C"/>
</dbReference>
<organism evidence="16 17">
    <name type="scientific">Flavobacterium columnare</name>
    <dbReference type="NCBI Taxonomy" id="996"/>
    <lineage>
        <taxon>Bacteria</taxon>
        <taxon>Pseudomonadati</taxon>
        <taxon>Bacteroidota</taxon>
        <taxon>Flavobacteriia</taxon>
        <taxon>Flavobacteriales</taxon>
        <taxon>Flavobacteriaceae</taxon>
        <taxon>Flavobacterium</taxon>
    </lineage>
</organism>
<dbReference type="GO" id="GO:0006284">
    <property type="term" value="P:base-excision repair"/>
    <property type="evidence" value="ECO:0007669"/>
    <property type="project" value="UniProtKB-UniRule"/>
</dbReference>